<dbReference type="PANTHER" id="PTHR47791:SF3">
    <property type="entry name" value="MEIOTICALLY UP-REGULATED GENE 191 PROTEIN"/>
    <property type="match status" value="1"/>
</dbReference>
<gene>
    <name evidence="2" type="ORF">BD626DRAFT_475426</name>
</gene>
<organism evidence="2 3">
    <name type="scientific">Schizophyllum amplum</name>
    <dbReference type="NCBI Taxonomy" id="97359"/>
    <lineage>
        <taxon>Eukaryota</taxon>
        <taxon>Fungi</taxon>
        <taxon>Dikarya</taxon>
        <taxon>Basidiomycota</taxon>
        <taxon>Agaricomycotina</taxon>
        <taxon>Agaricomycetes</taxon>
        <taxon>Agaricomycetidae</taxon>
        <taxon>Agaricales</taxon>
        <taxon>Schizophyllaceae</taxon>
        <taxon>Schizophyllum</taxon>
    </lineage>
</organism>
<name>A0A550CYG9_9AGAR</name>
<protein>
    <submittedName>
        <fullName evidence="2">Glycoside hydrolase family 76 protein</fullName>
    </submittedName>
</protein>
<proteinExistence type="predicted"/>
<comment type="caution">
    <text evidence="2">The sequence shown here is derived from an EMBL/GenBank/DDBJ whole genome shotgun (WGS) entry which is preliminary data.</text>
</comment>
<dbReference type="InterPro" id="IPR053169">
    <property type="entry name" value="MUG_Protein"/>
</dbReference>
<dbReference type="PANTHER" id="PTHR47791">
    <property type="entry name" value="MEIOTICALLY UP-REGULATED GENE 191 PROTEIN"/>
    <property type="match status" value="1"/>
</dbReference>
<dbReference type="Proteomes" id="UP000320762">
    <property type="component" value="Unassembled WGS sequence"/>
</dbReference>
<reference evidence="2 3" key="1">
    <citation type="journal article" date="2019" name="New Phytol.">
        <title>Comparative genomics reveals unique wood-decay strategies and fruiting body development in the Schizophyllaceae.</title>
        <authorList>
            <person name="Almasi E."/>
            <person name="Sahu N."/>
            <person name="Krizsan K."/>
            <person name="Balint B."/>
            <person name="Kovacs G.M."/>
            <person name="Kiss B."/>
            <person name="Cseklye J."/>
            <person name="Drula E."/>
            <person name="Henrissat B."/>
            <person name="Nagy I."/>
            <person name="Chovatia M."/>
            <person name="Adam C."/>
            <person name="LaButti K."/>
            <person name="Lipzen A."/>
            <person name="Riley R."/>
            <person name="Grigoriev I.V."/>
            <person name="Nagy L.G."/>
        </authorList>
    </citation>
    <scope>NUCLEOTIDE SEQUENCE [LARGE SCALE GENOMIC DNA]</scope>
    <source>
        <strain evidence="2 3">NL-1724</strain>
    </source>
</reference>
<dbReference type="GO" id="GO:0005975">
    <property type="term" value="P:carbohydrate metabolic process"/>
    <property type="evidence" value="ECO:0007669"/>
    <property type="project" value="InterPro"/>
</dbReference>
<dbReference type="AlphaFoldDB" id="A0A550CYG9"/>
<dbReference type="OrthoDB" id="9984024at2759"/>
<evidence type="ECO:0000313" key="3">
    <source>
        <dbReference type="Proteomes" id="UP000320762"/>
    </source>
</evidence>
<evidence type="ECO:0000256" key="1">
    <source>
        <dbReference type="SAM" id="SignalP"/>
    </source>
</evidence>
<dbReference type="STRING" id="97359.A0A550CYG9"/>
<keyword evidence="2" id="KW-0378">Hydrolase</keyword>
<accession>A0A550CYG9</accession>
<dbReference type="SUPFAM" id="SSF48208">
    <property type="entry name" value="Six-hairpin glycosidases"/>
    <property type="match status" value="1"/>
</dbReference>
<keyword evidence="1" id="KW-0732">Signal</keyword>
<evidence type="ECO:0000313" key="2">
    <source>
        <dbReference type="EMBL" id="TRM69829.1"/>
    </source>
</evidence>
<dbReference type="Gene3D" id="1.50.10.20">
    <property type="match status" value="1"/>
</dbReference>
<dbReference type="InterPro" id="IPR008928">
    <property type="entry name" value="6-hairpin_glycosidase_sf"/>
</dbReference>
<dbReference type="InterPro" id="IPR005198">
    <property type="entry name" value="Glyco_hydro_76"/>
</dbReference>
<dbReference type="GO" id="GO:0016787">
    <property type="term" value="F:hydrolase activity"/>
    <property type="evidence" value="ECO:0007669"/>
    <property type="project" value="UniProtKB-KW"/>
</dbReference>
<keyword evidence="3" id="KW-1185">Reference proteome</keyword>
<feature type="signal peptide" evidence="1">
    <location>
        <begin position="1"/>
        <end position="20"/>
    </location>
</feature>
<feature type="chain" id="PRO_5021971727" evidence="1">
    <location>
        <begin position="21"/>
        <end position="371"/>
    </location>
</feature>
<dbReference type="EMBL" id="VDMD01000001">
    <property type="protein sequence ID" value="TRM69829.1"/>
    <property type="molecule type" value="Genomic_DNA"/>
</dbReference>
<sequence>MLVALFKLAALASVGAYAAAYHLAARAQCSATLSTAHSVADRLQSGYWNGGGWGIFWTDANTIEDFYNLMLADGTTSFDNIDSTTIGQLARQQNQAAWAAAINGAWDDALWVTLALWKVGDYKVTHGQESAPYYNSANMVYDMVAAEYDTSFCGGGVWWNSAHTYKNAITNELFLYTSAARYNRWKEQQHLDNAVKTWNWLLDSGMRNADGLWNDGITDACTNNGQTTWTYNQGVIASGLGALYVATGDSNYLTQAEITLDATIAKKTVNGILKETCDDVSSSSCNNDQAIFKGIWMKHLQFYLDAAPDRVSKYTSFIGAQESAVVHYATGSGWTVGNVWYGASQGGSQFTAQTQTSGLAEHVSAAKYGPC</sequence>
<dbReference type="Pfam" id="PF03663">
    <property type="entry name" value="Glyco_hydro_76"/>
    <property type="match status" value="1"/>
</dbReference>